<dbReference type="Pfam" id="PF00563">
    <property type="entry name" value="EAL"/>
    <property type="match status" value="1"/>
</dbReference>
<dbReference type="InterPro" id="IPR035919">
    <property type="entry name" value="EAL_sf"/>
</dbReference>
<evidence type="ECO:0000313" key="3">
    <source>
        <dbReference type="Proteomes" id="UP000297604"/>
    </source>
</evidence>
<dbReference type="PROSITE" id="PS50883">
    <property type="entry name" value="EAL"/>
    <property type="match status" value="1"/>
</dbReference>
<comment type="caution">
    <text evidence="2">The sequence shown here is derived from an EMBL/GenBank/DDBJ whole genome shotgun (WGS) entry which is preliminary data.</text>
</comment>
<keyword evidence="3" id="KW-1185">Reference proteome</keyword>
<sequence>MLAAACRGEGVSSVYQPIVDSARGVIVGYEALTRFSGYSERNPESWFAAARAHGRAEELEVLALRTALVARPTLPRNCFLTLNVSPDLLSCESVREVWRDEGDLGGLIIELTEQAPIESYLSLEPYLHEVRAAGGLIAVDDAGSGYAGLRHLLSLRPSMIKLDRALIQDLDRDEAKLALVEMVGTFAGRVDAWLLGEGVETVEELDALVALGVPLLQGYVLARPAPPWAGIDVDVALRLAARRVSSAAAVIRDVLEVVPTVESVAAAAAAFGAQPRLRSVVLIDEHHRPVAALGGGSARLGVVSQGLRVNLDTPITEALKRAMTRDETSRFDPLLATDNAGRFTGIARLERLVTAVAGSDRS</sequence>
<dbReference type="InterPro" id="IPR050706">
    <property type="entry name" value="Cyclic-di-GMP_PDE-like"/>
</dbReference>
<dbReference type="Gene3D" id="3.20.20.450">
    <property type="entry name" value="EAL domain"/>
    <property type="match status" value="1"/>
</dbReference>
<proteinExistence type="predicted"/>
<reference evidence="2 3" key="1">
    <citation type="submission" date="2019-03" db="EMBL/GenBank/DDBJ databases">
        <title>Genomics of glacier-inhabiting Cryobacterium strains.</title>
        <authorList>
            <person name="Liu Q."/>
            <person name="Xin Y.-H."/>
        </authorList>
    </citation>
    <scope>NUCLEOTIDE SEQUENCE [LARGE SCALE GENOMIC DNA]</scope>
    <source>
        <strain evidence="2 3">MDB1-5</strain>
    </source>
</reference>
<dbReference type="SUPFAM" id="SSF141868">
    <property type="entry name" value="EAL domain-like"/>
    <property type="match status" value="1"/>
</dbReference>
<dbReference type="EMBL" id="SOFS01000012">
    <property type="protein sequence ID" value="TFC22808.1"/>
    <property type="molecule type" value="Genomic_DNA"/>
</dbReference>
<name>A0ABY2IRF8_9MICO</name>
<evidence type="ECO:0000313" key="2">
    <source>
        <dbReference type="EMBL" id="TFC22808.1"/>
    </source>
</evidence>
<dbReference type="PANTHER" id="PTHR33121:SF76">
    <property type="entry name" value="SIGNALING PROTEIN"/>
    <property type="match status" value="1"/>
</dbReference>
<dbReference type="SMART" id="SM00052">
    <property type="entry name" value="EAL"/>
    <property type="match status" value="1"/>
</dbReference>
<organism evidence="2 3">
    <name type="scientific">Cryobacterium glucosi</name>
    <dbReference type="NCBI Taxonomy" id="1259175"/>
    <lineage>
        <taxon>Bacteria</taxon>
        <taxon>Bacillati</taxon>
        <taxon>Actinomycetota</taxon>
        <taxon>Actinomycetes</taxon>
        <taxon>Micrococcales</taxon>
        <taxon>Microbacteriaceae</taxon>
        <taxon>Cryobacterium</taxon>
    </lineage>
</organism>
<gene>
    <name evidence="2" type="ORF">E3O46_04885</name>
</gene>
<dbReference type="Proteomes" id="UP000297604">
    <property type="component" value="Unassembled WGS sequence"/>
</dbReference>
<protein>
    <submittedName>
        <fullName evidence="2">EAL domain-containing protein</fullName>
    </submittedName>
</protein>
<feature type="domain" description="EAL" evidence="1">
    <location>
        <begin position="1"/>
        <end position="238"/>
    </location>
</feature>
<accession>A0ABY2IRF8</accession>
<dbReference type="InterPro" id="IPR001633">
    <property type="entry name" value="EAL_dom"/>
</dbReference>
<dbReference type="CDD" id="cd01948">
    <property type="entry name" value="EAL"/>
    <property type="match status" value="1"/>
</dbReference>
<dbReference type="PANTHER" id="PTHR33121">
    <property type="entry name" value="CYCLIC DI-GMP PHOSPHODIESTERASE PDEF"/>
    <property type="match status" value="1"/>
</dbReference>
<evidence type="ECO:0000259" key="1">
    <source>
        <dbReference type="PROSITE" id="PS50883"/>
    </source>
</evidence>